<feature type="domain" description="SWIM-type" evidence="6">
    <location>
        <begin position="127"/>
        <end position="158"/>
    </location>
</feature>
<comment type="caution">
    <text evidence="7">The sequence shown here is derived from an EMBL/GenBank/DDBJ whole genome shotgun (WGS) entry which is preliminary data.</text>
</comment>
<evidence type="ECO:0000259" key="6">
    <source>
        <dbReference type="PROSITE" id="PS50966"/>
    </source>
</evidence>
<reference evidence="7" key="1">
    <citation type="submission" date="2020-08" db="EMBL/GenBank/DDBJ databases">
        <title>Plant Genome Project.</title>
        <authorList>
            <person name="Zhang R.-G."/>
        </authorList>
    </citation>
    <scope>NUCLEOTIDE SEQUENCE</scope>
    <source>
        <strain evidence="7">WSP0</strain>
        <tissue evidence="7">Leaf</tissue>
    </source>
</reference>
<evidence type="ECO:0000256" key="3">
    <source>
        <dbReference type="ARBA" id="ARBA00022833"/>
    </source>
</evidence>
<evidence type="ECO:0000313" key="7">
    <source>
        <dbReference type="EMBL" id="KAG5553588.1"/>
    </source>
</evidence>
<organism evidence="7 8">
    <name type="scientific">Rhododendron griersonianum</name>
    <dbReference type="NCBI Taxonomy" id="479676"/>
    <lineage>
        <taxon>Eukaryota</taxon>
        <taxon>Viridiplantae</taxon>
        <taxon>Streptophyta</taxon>
        <taxon>Embryophyta</taxon>
        <taxon>Tracheophyta</taxon>
        <taxon>Spermatophyta</taxon>
        <taxon>Magnoliopsida</taxon>
        <taxon>eudicotyledons</taxon>
        <taxon>Gunneridae</taxon>
        <taxon>Pentapetalae</taxon>
        <taxon>asterids</taxon>
        <taxon>Ericales</taxon>
        <taxon>Ericaceae</taxon>
        <taxon>Ericoideae</taxon>
        <taxon>Rhodoreae</taxon>
        <taxon>Rhododendron</taxon>
    </lineage>
</organism>
<dbReference type="Pfam" id="PF04434">
    <property type="entry name" value="SWIM"/>
    <property type="match status" value="1"/>
</dbReference>
<evidence type="ECO:0000256" key="4">
    <source>
        <dbReference type="PROSITE-ProRule" id="PRU00325"/>
    </source>
</evidence>
<evidence type="ECO:0000313" key="8">
    <source>
        <dbReference type="Proteomes" id="UP000823749"/>
    </source>
</evidence>
<feature type="compositionally biased region" description="Acidic residues" evidence="5">
    <location>
        <begin position="359"/>
        <end position="368"/>
    </location>
</feature>
<keyword evidence="3" id="KW-0862">Zinc</keyword>
<accession>A0AAV6KLW7</accession>
<evidence type="ECO:0000256" key="1">
    <source>
        <dbReference type="ARBA" id="ARBA00022723"/>
    </source>
</evidence>
<keyword evidence="2 4" id="KW-0863">Zinc-finger</keyword>
<evidence type="ECO:0000256" key="5">
    <source>
        <dbReference type="SAM" id="MobiDB-lite"/>
    </source>
</evidence>
<feature type="compositionally biased region" description="Polar residues" evidence="5">
    <location>
        <begin position="9"/>
        <end position="37"/>
    </location>
</feature>
<dbReference type="PANTHER" id="PTHR47718:SF15">
    <property type="entry name" value="PROTEIN FAR1-RELATED SEQUENCE 5-LIKE"/>
    <property type="match status" value="1"/>
</dbReference>
<feature type="region of interest" description="Disordered" evidence="5">
    <location>
        <begin position="1"/>
        <end position="87"/>
    </location>
</feature>
<keyword evidence="8" id="KW-1185">Reference proteome</keyword>
<dbReference type="InterPro" id="IPR007527">
    <property type="entry name" value="Znf_SWIM"/>
</dbReference>
<dbReference type="PROSITE" id="PS50966">
    <property type="entry name" value="ZF_SWIM"/>
    <property type="match status" value="1"/>
</dbReference>
<proteinExistence type="predicted"/>
<keyword evidence="1" id="KW-0479">Metal-binding</keyword>
<feature type="compositionally biased region" description="Polar residues" evidence="5">
    <location>
        <begin position="348"/>
        <end position="358"/>
    </location>
</feature>
<gene>
    <name evidence="7" type="ORF">RHGRI_011469</name>
</gene>
<feature type="region of interest" description="Disordered" evidence="5">
    <location>
        <begin position="318"/>
        <end position="382"/>
    </location>
</feature>
<dbReference type="PANTHER" id="PTHR47718">
    <property type="entry name" value="OS01G0519700 PROTEIN"/>
    <property type="match status" value="1"/>
</dbReference>
<dbReference type="InterPro" id="IPR006564">
    <property type="entry name" value="Znf_PMZ"/>
</dbReference>
<dbReference type="EMBL" id="JACTNZ010000004">
    <property type="protein sequence ID" value="KAG5553588.1"/>
    <property type="molecule type" value="Genomic_DNA"/>
</dbReference>
<dbReference type="Proteomes" id="UP000823749">
    <property type="component" value="Chromosome 4"/>
</dbReference>
<evidence type="ECO:0000256" key="2">
    <source>
        <dbReference type="ARBA" id="ARBA00022771"/>
    </source>
</evidence>
<sequence>MVPPAVPTASPSNDPDSIQTSNPGAMDTPNRSTNNKAVQVDSYDWESNSNSDSASGRSSRKDYHSNTYGENDVDGEGEGEGSVSNVDDEIQRTSALIVGRCVNEVERWLYFIERYSHPESNWTVEYYPIDSRINCSCLIFESFGLPCYHMIVVIKYEHLSTIPPSLVMRRWTRSCRPPAQQPIVGQISRSISHTARYGILSSGYKLMSFYASHAQDSFEDARQVEHEMTSWMRKRWEMGKNKECNTEIGEPSDGQTLFGVADPPVVKTKGNPGKKNSTTQHFEIRGNVATATAEHIAIMSTKRKIPYSASSPHLRRSKRLAALSVDQSTDGRDDDEMNVRSGGDYEEMTNSFSHANNESDGENDGETESDAKSDGESEGAIKLPTLSNFVSRPWNVKPKSPRRKLNANQAMLLHAVYNGFKPDIDKFGKEVTVIGHGTIGKSEGQSKLHRKAKSPTTLEDIHELLEAVLENQFDIYAKLKKVVCTLCSPSHPSHVYEDASTFDDE</sequence>
<dbReference type="SMART" id="SM00575">
    <property type="entry name" value="ZnF_PMZ"/>
    <property type="match status" value="1"/>
</dbReference>
<name>A0AAV6KLW7_9ERIC</name>
<dbReference type="GO" id="GO:0008270">
    <property type="term" value="F:zinc ion binding"/>
    <property type="evidence" value="ECO:0007669"/>
    <property type="project" value="UniProtKB-KW"/>
</dbReference>
<protein>
    <recommendedName>
        <fullName evidence="6">SWIM-type domain-containing protein</fullName>
    </recommendedName>
</protein>
<dbReference type="AlphaFoldDB" id="A0AAV6KLW7"/>
<feature type="compositionally biased region" description="Low complexity" evidence="5">
    <location>
        <begin position="47"/>
        <end position="57"/>
    </location>
</feature>